<comment type="caution">
    <text evidence="1">The sequence shown here is derived from an EMBL/GenBank/DDBJ whole genome shotgun (WGS) entry which is preliminary data.</text>
</comment>
<gene>
    <name evidence="1" type="ORF">GX888_01985</name>
</gene>
<name>A0A847VDB9_9BACT</name>
<dbReference type="EMBL" id="JAAZIL010000049">
    <property type="protein sequence ID" value="NLZ24494.1"/>
    <property type="molecule type" value="Genomic_DNA"/>
</dbReference>
<protein>
    <submittedName>
        <fullName evidence="1">Uncharacterized protein</fullName>
    </submittedName>
</protein>
<proteinExistence type="predicted"/>
<accession>A0A847VDB9</accession>
<dbReference type="Proteomes" id="UP000564033">
    <property type="component" value="Unassembled WGS sequence"/>
</dbReference>
<organism evidence="1 2">
    <name type="scientific">Candidatus Dojkabacteria bacterium</name>
    <dbReference type="NCBI Taxonomy" id="2099670"/>
    <lineage>
        <taxon>Bacteria</taxon>
        <taxon>Candidatus Dojkabacteria</taxon>
    </lineage>
</organism>
<evidence type="ECO:0000313" key="1">
    <source>
        <dbReference type="EMBL" id="NLZ24494.1"/>
    </source>
</evidence>
<evidence type="ECO:0000313" key="2">
    <source>
        <dbReference type="Proteomes" id="UP000564033"/>
    </source>
</evidence>
<dbReference type="AlphaFoldDB" id="A0A847VDB9"/>
<sequence>MIDTIVLYANKSQFRILEPEKFKILGGGQKEGNHGYVVYKQNHTKEELRRGIYKPRLSLTKRYVGKEGIQDLLKIEMSLPKLLFGNNFQELRDTDYQEIKSTLFTKLLEMGVQILSIDDLEVSAIHYSKNIILTDYSTPYEYLQEIKKVDYTKALDMTKTDYSNEGYSFRIRCNSYEIIFYDKLKDLLQARKSQKKAIEPDSGIQLNLFDNEKKRGPFEVLRMEVRLNKRDKIKRLFKELNIETELHFKNLFSKSISKKVLLYYLDKIKSNYPSVISLKLSNEKLLMRLISDYPEMKLRKILMVLGAKALFDEVGVRAFRELIKSFGKRKWYALRSELHNIVITSGENIFQKIEDTIRERENP</sequence>
<reference evidence="1 2" key="1">
    <citation type="journal article" date="2020" name="Biotechnol. Biofuels">
        <title>New insights from the biogas microbiome by comprehensive genome-resolved metagenomics of nearly 1600 species originating from multiple anaerobic digesters.</title>
        <authorList>
            <person name="Campanaro S."/>
            <person name="Treu L."/>
            <person name="Rodriguez-R L.M."/>
            <person name="Kovalovszki A."/>
            <person name="Ziels R.M."/>
            <person name="Maus I."/>
            <person name="Zhu X."/>
            <person name="Kougias P.G."/>
            <person name="Basile A."/>
            <person name="Luo G."/>
            <person name="Schluter A."/>
            <person name="Konstantinidis K.T."/>
            <person name="Angelidaki I."/>
        </authorList>
    </citation>
    <scope>NUCLEOTIDE SEQUENCE [LARGE SCALE GENOMIC DNA]</scope>
    <source>
        <strain evidence="1">AS19jrsBPTG_9</strain>
    </source>
</reference>